<evidence type="ECO:0000256" key="1">
    <source>
        <dbReference type="SAM" id="MobiDB-lite"/>
    </source>
</evidence>
<protein>
    <recommendedName>
        <fullName evidence="3">Tail assembly chaperone</fullName>
    </recommendedName>
</protein>
<evidence type="ECO:0000313" key="2">
    <source>
        <dbReference type="EMBL" id="WZE63461.1"/>
    </source>
</evidence>
<sequence length="99" mass="10864">MSRQIDVTKPLTEDEVEYLRARDRQDVLDQNALHLMGGGADEAVVEADSVEEPAAPQEPQTTGEPAEEVIEETTVVVQEEEEVVVPEGDQTTPFSTPDE</sequence>
<feature type="compositionally biased region" description="Polar residues" evidence="1">
    <location>
        <begin position="89"/>
        <end position="99"/>
    </location>
</feature>
<name>A0AAU6R6W6_9CAUD</name>
<feature type="region of interest" description="Disordered" evidence="1">
    <location>
        <begin position="46"/>
        <end position="99"/>
    </location>
</feature>
<evidence type="ECO:0008006" key="3">
    <source>
        <dbReference type="Google" id="ProtNLM"/>
    </source>
</evidence>
<accession>A0AAU6R6W6</accession>
<reference evidence="2" key="1">
    <citation type="submission" date="2023-10" db="EMBL/GenBank/DDBJ databases">
        <title>Two new lytic phages for Micrococcus sp. strain 1402.</title>
        <authorList>
            <person name="Petrzik K."/>
        </authorList>
    </citation>
    <scope>NUCLEOTIDE SEQUENCE</scope>
</reference>
<dbReference type="EMBL" id="OR756649">
    <property type="protein sequence ID" value="WZE63461.1"/>
    <property type="molecule type" value="Genomic_DNA"/>
</dbReference>
<organism evidence="2">
    <name type="scientific">Micrococcus phage Kurnik</name>
    <dbReference type="NCBI Taxonomy" id="3092208"/>
    <lineage>
        <taxon>Viruses</taxon>
        <taxon>Duplodnaviria</taxon>
        <taxon>Heunggongvirae</taxon>
        <taxon>Uroviricota</taxon>
        <taxon>Caudoviricetes</taxon>
    </lineage>
</organism>
<proteinExistence type="predicted"/>